<organism evidence="1 2">
    <name type="scientific">Persea americana</name>
    <name type="common">Avocado</name>
    <dbReference type="NCBI Taxonomy" id="3435"/>
    <lineage>
        <taxon>Eukaryota</taxon>
        <taxon>Viridiplantae</taxon>
        <taxon>Streptophyta</taxon>
        <taxon>Embryophyta</taxon>
        <taxon>Tracheophyta</taxon>
        <taxon>Spermatophyta</taxon>
        <taxon>Magnoliopsida</taxon>
        <taxon>Magnoliidae</taxon>
        <taxon>Laurales</taxon>
        <taxon>Lauraceae</taxon>
        <taxon>Persea</taxon>
    </lineage>
</organism>
<dbReference type="EMBL" id="CM056811">
    <property type="protein sequence ID" value="KAJ8635090.1"/>
    <property type="molecule type" value="Genomic_DNA"/>
</dbReference>
<comment type="caution">
    <text evidence="1">The sequence shown here is derived from an EMBL/GenBank/DDBJ whole genome shotgun (WGS) entry which is preliminary data.</text>
</comment>
<evidence type="ECO:0000313" key="1">
    <source>
        <dbReference type="EMBL" id="KAJ8635090.1"/>
    </source>
</evidence>
<name>A0ACC2LP60_PERAE</name>
<reference evidence="1 2" key="1">
    <citation type="journal article" date="2022" name="Hortic Res">
        <title>A haplotype resolved chromosomal level avocado genome allows analysis of novel avocado genes.</title>
        <authorList>
            <person name="Nath O."/>
            <person name="Fletcher S.J."/>
            <person name="Hayward A."/>
            <person name="Shaw L.M."/>
            <person name="Masouleh A.K."/>
            <person name="Furtado A."/>
            <person name="Henry R.J."/>
            <person name="Mitter N."/>
        </authorList>
    </citation>
    <scope>NUCLEOTIDE SEQUENCE [LARGE SCALE GENOMIC DNA]</scope>
    <source>
        <strain evidence="2">cv. Hass</strain>
    </source>
</reference>
<keyword evidence="2" id="KW-1185">Reference proteome</keyword>
<proteinExistence type="predicted"/>
<gene>
    <name evidence="1" type="ORF">MRB53_009357</name>
</gene>
<protein>
    <submittedName>
        <fullName evidence="1">Uncharacterized protein</fullName>
    </submittedName>
</protein>
<accession>A0ACC2LP60</accession>
<dbReference type="Proteomes" id="UP001234297">
    <property type="component" value="Chromosome 3"/>
</dbReference>
<evidence type="ECO:0000313" key="2">
    <source>
        <dbReference type="Proteomes" id="UP001234297"/>
    </source>
</evidence>
<sequence length="335" mass="36779">MGLFPYCLGGGSLVLIGAWETISAAYTHLNPTSSTPPPNTTTTTTTPTSTARTRRRRTSSAKAFSTITSIAVAFLSFLTIIDSSISSLNASRYHDRVGAALQLPTIAVSSLFLLYALAALLSNLTHFLPLPPSILNLIALFGFGQEFLLFYLQRKDPDGIENRYFDLLLVPISICVGSTLVELGYPRSQFPRLGRGVGLILQGTWFVQMGFSFYTGLIAHGCDLIEKSRGNYTVRCKHMDEHRSKAIATLQFNCHLALLVVVVVGLYSFMGWNYGSEVNYSNYKPLGEELRSIDDNSHFTLDSDEEDEEITVAKEVNSKQSTVLPVNGLNGFGTH</sequence>